<feature type="domain" description="Luciferase-like" evidence="5">
    <location>
        <begin position="205"/>
        <end position="455"/>
    </location>
</feature>
<dbReference type="Pfam" id="PF00296">
    <property type="entry name" value="Bac_luciferase"/>
    <property type="match status" value="1"/>
</dbReference>
<dbReference type="InterPro" id="IPR036661">
    <property type="entry name" value="Luciferase-like_sf"/>
</dbReference>
<reference evidence="6 7" key="1">
    <citation type="journal article" date="2019" name="Environ. Microbiol.">
        <title>Species interactions and distinct microbial communities in high Arctic permafrost affected cryosols are associated with the CH4 and CO2 gas fluxes.</title>
        <authorList>
            <person name="Altshuler I."/>
            <person name="Hamel J."/>
            <person name="Turney S."/>
            <person name="Magnuson E."/>
            <person name="Levesque R."/>
            <person name="Greer C."/>
            <person name="Whyte L.G."/>
        </authorList>
    </citation>
    <scope>NUCLEOTIDE SEQUENCE [LARGE SCALE GENOMIC DNA]</scope>
    <source>
        <strain evidence="6 7">S9.3A</strain>
    </source>
</reference>
<name>A0A502CR38_9MICO</name>
<keyword evidence="4" id="KW-0503">Monooxygenase</keyword>
<dbReference type="Proteomes" id="UP000317722">
    <property type="component" value="Unassembled WGS sequence"/>
</dbReference>
<dbReference type="InterPro" id="IPR011251">
    <property type="entry name" value="Luciferase-like_dom"/>
</dbReference>
<dbReference type="InterPro" id="IPR050172">
    <property type="entry name" value="SsuD_RutA_monooxygenase"/>
</dbReference>
<evidence type="ECO:0000256" key="4">
    <source>
        <dbReference type="ARBA" id="ARBA00023033"/>
    </source>
</evidence>
<keyword evidence="2" id="KW-0288">FMN</keyword>
<dbReference type="GO" id="GO:0046306">
    <property type="term" value="P:alkanesulfonate catabolic process"/>
    <property type="evidence" value="ECO:0007669"/>
    <property type="project" value="TreeGrafter"/>
</dbReference>
<dbReference type="Gene3D" id="3.40.50.300">
    <property type="entry name" value="P-loop containing nucleotide triphosphate hydrolases"/>
    <property type="match status" value="1"/>
</dbReference>
<dbReference type="EMBL" id="RCZM01000005">
    <property type="protein sequence ID" value="TPG15144.1"/>
    <property type="molecule type" value="Genomic_DNA"/>
</dbReference>
<dbReference type="SUPFAM" id="SSF51679">
    <property type="entry name" value="Bacterial luciferase-like"/>
    <property type="match status" value="1"/>
</dbReference>
<evidence type="ECO:0000256" key="2">
    <source>
        <dbReference type="ARBA" id="ARBA00022643"/>
    </source>
</evidence>
<dbReference type="OrthoDB" id="143323at2"/>
<evidence type="ECO:0000256" key="3">
    <source>
        <dbReference type="ARBA" id="ARBA00023002"/>
    </source>
</evidence>
<keyword evidence="3" id="KW-0560">Oxidoreductase</keyword>
<protein>
    <submittedName>
        <fullName evidence="6">LLM class flavin-dependent oxidoreductase</fullName>
    </submittedName>
</protein>
<dbReference type="SUPFAM" id="SSF52540">
    <property type="entry name" value="P-loop containing nucleoside triphosphate hydrolases"/>
    <property type="match status" value="1"/>
</dbReference>
<evidence type="ECO:0000259" key="5">
    <source>
        <dbReference type="Pfam" id="PF00296"/>
    </source>
</evidence>
<gene>
    <name evidence="6" type="ORF">EAH86_15120</name>
</gene>
<comment type="caution">
    <text evidence="6">The sequence shown here is derived from an EMBL/GenBank/DDBJ whole genome shotgun (WGS) entry which is preliminary data.</text>
</comment>
<dbReference type="AlphaFoldDB" id="A0A502CR38"/>
<organism evidence="6 7">
    <name type="scientific">Pedococcus bigeumensis</name>
    <dbReference type="NCBI Taxonomy" id="433644"/>
    <lineage>
        <taxon>Bacteria</taxon>
        <taxon>Bacillati</taxon>
        <taxon>Actinomycetota</taxon>
        <taxon>Actinomycetes</taxon>
        <taxon>Micrococcales</taxon>
        <taxon>Intrasporangiaceae</taxon>
        <taxon>Pedococcus</taxon>
    </lineage>
</organism>
<dbReference type="InterPro" id="IPR027417">
    <property type="entry name" value="P-loop_NTPase"/>
</dbReference>
<dbReference type="PANTHER" id="PTHR42847:SF4">
    <property type="entry name" value="ALKANESULFONATE MONOOXYGENASE-RELATED"/>
    <property type="match status" value="1"/>
</dbReference>
<accession>A0A502CR38</accession>
<dbReference type="Pfam" id="PF13671">
    <property type="entry name" value="AAA_33"/>
    <property type="match status" value="1"/>
</dbReference>
<dbReference type="Gene3D" id="3.20.20.30">
    <property type="entry name" value="Luciferase-like domain"/>
    <property type="match status" value="1"/>
</dbReference>
<dbReference type="GO" id="GO:0008726">
    <property type="term" value="F:alkanesulfonate monooxygenase activity"/>
    <property type="evidence" value="ECO:0007669"/>
    <property type="project" value="TreeGrafter"/>
</dbReference>
<proteinExistence type="predicted"/>
<keyword evidence="1" id="KW-0285">Flavoprotein</keyword>
<evidence type="ECO:0000313" key="7">
    <source>
        <dbReference type="Proteomes" id="UP000317722"/>
    </source>
</evidence>
<evidence type="ECO:0000313" key="6">
    <source>
        <dbReference type="EMBL" id="TPG15144.1"/>
    </source>
</evidence>
<keyword evidence="7" id="KW-1185">Reference proteome</keyword>
<sequence length="492" mass="52889">MSRVEPLPDPALVVLVGPSGAGKSTWAAQHYRQQEVVSSDALRAVVGSGEFDLDASADAFALLHQVVAARSRRGLTVVVDTLGLDPDLRDRFREQARATGLPCVAVLFETNAAVCRARNSQRDRPVPASVLTQQLATFERVRTTIGEEGWDEVRTIVDESTSTTVAPVARAVAPGPTRSGSGDLGLEVVLQVSRFPWGEDPAGWLRSIALVADHHGFGGIALMDHLIQIPQVDRAWEPIPEPWVTLGLLAGLDTDLRLGTLVSPVTFRAPGIIAKTVATLDVLSGGRAFVGLGAGWWEREHLAFGLPFPPPAERLDQLEASIETIRALWGKGTKAHEGRRVTLPETTAYPRPVGQPQIVVGGSGEQRTLRIAAELADACNLPSDLPTLERKLAVLRRHCDAVGRDPDEVAVTVLDLPVIGADRDDTWRRVERHRGRTPAAAYAARHHAGEAALHHDRFLALADLGVTTVFVGLPDLDGPDDVERLAGVLTGH</sequence>
<dbReference type="PANTHER" id="PTHR42847">
    <property type="entry name" value="ALKANESULFONATE MONOOXYGENASE"/>
    <property type="match status" value="1"/>
</dbReference>
<evidence type="ECO:0000256" key="1">
    <source>
        <dbReference type="ARBA" id="ARBA00022630"/>
    </source>
</evidence>